<dbReference type="PANTHER" id="PTHR30221">
    <property type="entry name" value="SMALL-CONDUCTANCE MECHANOSENSITIVE CHANNEL"/>
    <property type="match status" value="1"/>
</dbReference>
<dbReference type="Proteomes" id="UP000320547">
    <property type="component" value="Unassembled WGS sequence"/>
</dbReference>
<proteinExistence type="inferred from homology"/>
<keyword evidence="4 7" id="KW-0812">Transmembrane</keyword>
<gene>
    <name evidence="9" type="ORF">JN10_0841</name>
</gene>
<dbReference type="SUPFAM" id="SSF82861">
    <property type="entry name" value="Mechanosensitive channel protein MscS (YggB), transmembrane region"/>
    <property type="match status" value="1"/>
</dbReference>
<feature type="transmembrane region" description="Helical" evidence="7">
    <location>
        <begin position="73"/>
        <end position="96"/>
    </location>
</feature>
<accession>A0A562UU96</accession>
<keyword evidence="7" id="KW-0407">Ion channel</keyword>
<comment type="subunit">
    <text evidence="7">Homoheptamer.</text>
</comment>
<dbReference type="OrthoDB" id="9799209at2"/>
<keyword evidence="5 7" id="KW-1133">Transmembrane helix</keyword>
<dbReference type="InterPro" id="IPR023408">
    <property type="entry name" value="MscS_beta-dom_sf"/>
</dbReference>
<evidence type="ECO:0000256" key="6">
    <source>
        <dbReference type="ARBA" id="ARBA00023136"/>
    </source>
</evidence>
<organism evidence="9 10">
    <name type="scientific">Altererythrobacter ishigakiensis</name>
    <dbReference type="NCBI Taxonomy" id="476157"/>
    <lineage>
        <taxon>Bacteria</taxon>
        <taxon>Pseudomonadati</taxon>
        <taxon>Pseudomonadota</taxon>
        <taxon>Alphaproteobacteria</taxon>
        <taxon>Sphingomonadales</taxon>
        <taxon>Erythrobacteraceae</taxon>
        <taxon>Altererythrobacter</taxon>
    </lineage>
</organism>
<dbReference type="Gene3D" id="1.10.287.1260">
    <property type="match status" value="1"/>
</dbReference>
<dbReference type="GO" id="GO:0005886">
    <property type="term" value="C:plasma membrane"/>
    <property type="evidence" value="ECO:0007669"/>
    <property type="project" value="UniProtKB-SubCell"/>
</dbReference>
<name>A0A562UU96_9SPHN</name>
<feature type="transmembrane region" description="Helical" evidence="7">
    <location>
        <begin position="108"/>
        <end position="131"/>
    </location>
</feature>
<evidence type="ECO:0000256" key="7">
    <source>
        <dbReference type="RuleBase" id="RU369025"/>
    </source>
</evidence>
<dbReference type="AlphaFoldDB" id="A0A562UU96"/>
<dbReference type="GO" id="GO:0008381">
    <property type="term" value="F:mechanosensitive monoatomic ion channel activity"/>
    <property type="evidence" value="ECO:0007669"/>
    <property type="project" value="InterPro"/>
</dbReference>
<dbReference type="STRING" id="476157.GCA_001663155_02510"/>
<dbReference type="InterPro" id="IPR010920">
    <property type="entry name" value="LSM_dom_sf"/>
</dbReference>
<comment type="caution">
    <text evidence="9">The sequence shown here is derived from an EMBL/GenBank/DDBJ whole genome shotgun (WGS) entry which is preliminary data.</text>
</comment>
<keyword evidence="7" id="KW-0813">Transport</keyword>
<evidence type="ECO:0000256" key="3">
    <source>
        <dbReference type="ARBA" id="ARBA00022475"/>
    </source>
</evidence>
<comment type="subcellular location">
    <subcellularLocation>
        <location evidence="7">Cell inner membrane</location>
        <topology evidence="7">Multi-pass membrane protein</topology>
    </subcellularLocation>
    <subcellularLocation>
        <location evidence="1">Cell membrane</location>
        <topology evidence="1">Multi-pass membrane protein</topology>
    </subcellularLocation>
</comment>
<keyword evidence="3" id="KW-1003">Cell membrane</keyword>
<dbReference type="InterPro" id="IPR045275">
    <property type="entry name" value="MscS_archaea/bacteria_type"/>
</dbReference>
<dbReference type="SUPFAM" id="SSF50182">
    <property type="entry name" value="Sm-like ribonucleoproteins"/>
    <property type="match status" value="1"/>
</dbReference>
<keyword evidence="7" id="KW-0997">Cell inner membrane</keyword>
<dbReference type="InterPro" id="IPR006685">
    <property type="entry name" value="MscS_channel_2nd"/>
</dbReference>
<keyword evidence="7" id="KW-0406">Ion transport</keyword>
<evidence type="ECO:0000256" key="2">
    <source>
        <dbReference type="ARBA" id="ARBA00008017"/>
    </source>
</evidence>
<evidence type="ECO:0000256" key="1">
    <source>
        <dbReference type="ARBA" id="ARBA00004651"/>
    </source>
</evidence>
<reference evidence="9 10" key="1">
    <citation type="submission" date="2019-07" db="EMBL/GenBank/DDBJ databases">
        <title>Genomic Encyclopedia of Archaeal and Bacterial Type Strains, Phase II (KMG-II): from individual species to whole genera.</title>
        <authorList>
            <person name="Goeker M."/>
        </authorList>
    </citation>
    <scope>NUCLEOTIDE SEQUENCE [LARGE SCALE GENOMIC DNA]</scope>
    <source>
        <strain evidence="9 10">ATCC BAA-2084</strain>
    </source>
</reference>
<evidence type="ECO:0000259" key="8">
    <source>
        <dbReference type="Pfam" id="PF00924"/>
    </source>
</evidence>
<evidence type="ECO:0000313" key="9">
    <source>
        <dbReference type="EMBL" id="TWJ09214.1"/>
    </source>
</evidence>
<sequence>MAGALFLQSGDALAQAASAPSDLSGIAEIIRWSGVFASILWIAGAWLILRVAGRFVEAFGGEFSSRRLTLQKVYTVLQFVIYVVSTIAVIFMSFRIDDTTMALVGGSLAVAVGFATKDLVASYIAGLIIMLDHPFQVGDRVKFAGEYGDIVAIGLRSVRMRTLDDNIVTIPNSKFLTDITASGNSGQLDMQVVIDFLIEPSQDAEEARTIVTEAALSSQFIFLPKPVVVLVSQWQDGLLIAVRLRLKAYVLDTRYEKEFESDVSIRVLKAFQQRGILVPSSIVRS</sequence>
<dbReference type="InterPro" id="IPR011066">
    <property type="entry name" value="MscS_channel_C_sf"/>
</dbReference>
<comment type="function">
    <text evidence="7">Mechanosensitive channel that participates in the regulation of osmotic pressure changes within the cell, opening in response to stretch forces in the membrane lipid bilayer, without the need for other proteins. Contributes to normal resistance to hypoosmotic shock. Forms an ion channel of 1.0 nanosiemens conductance with a slight preference for anions.</text>
</comment>
<feature type="transmembrane region" description="Helical" evidence="7">
    <location>
        <begin position="32"/>
        <end position="52"/>
    </location>
</feature>
<dbReference type="PANTHER" id="PTHR30221:SF1">
    <property type="entry name" value="SMALL-CONDUCTANCE MECHANOSENSITIVE CHANNEL"/>
    <property type="match status" value="1"/>
</dbReference>
<dbReference type="SUPFAM" id="SSF82689">
    <property type="entry name" value="Mechanosensitive channel protein MscS (YggB), C-terminal domain"/>
    <property type="match status" value="1"/>
</dbReference>
<comment type="caution">
    <text evidence="7">Lacks conserved residue(s) required for the propagation of feature annotation.</text>
</comment>
<protein>
    <recommendedName>
        <fullName evidence="7">Small-conductance mechanosensitive channel</fullName>
    </recommendedName>
</protein>
<keyword evidence="6 7" id="KW-0472">Membrane</keyword>
<dbReference type="Gene3D" id="3.30.70.100">
    <property type="match status" value="1"/>
</dbReference>
<comment type="similarity">
    <text evidence="2 7">Belongs to the MscS (TC 1.A.23) family.</text>
</comment>
<evidence type="ECO:0000313" key="10">
    <source>
        <dbReference type="Proteomes" id="UP000320547"/>
    </source>
</evidence>
<keyword evidence="10" id="KW-1185">Reference proteome</keyword>
<feature type="domain" description="Mechanosensitive ion channel MscS" evidence="8">
    <location>
        <begin position="118"/>
        <end position="178"/>
    </location>
</feature>
<dbReference type="InterPro" id="IPR011014">
    <property type="entry name" value="MscS_channel_TM-2"/>
</dbReference>
<dbReference type="Pfam" id="PF00924">
    <property type="entry name" value="MS_channel_2nd"/>
    <property type="match status" value="1"/>
</dbReference>
<dbReference type="Gene3D" id="2.30.30.60">
    <property type="match status" value="1"/>
</dbReference>
<evidence type="ECO:0000256" key="4">
    <source>
        <dbReference type="ARBA" id="ARBA00022692"/>
    </source>
</evidence>
<dbReference type="EMBL" id="VLLK01000001">
    <property type="protein sequence ID" value="TWJ09214.1"/>
    <property type="molecule type" value="Genomic_DNA"/>
</dbReference>
<evidence type="ECO:0000256" key="5">
    <source>
        <dbReference type="ARBA" id="ARBA00022989"/>
    </source>
</evidence>